<proteinExistence type="inferred from homology"/>
<dbReference type="GO" id="GO:0000287">
    <property type="term" value="F:magnesium ion binding"/>
    <property type="evidence" value="ECO:0007669"/>
    <property type="project" value="InterPro"/>
</dbReference>
<comment type="catalytic activity">
    <reaction evidence="3">
        <text>2 pyruvate + H(+) = (2S)-2-acetolactate + CO2</text>
        <dbReference type="Rhea" id="RHEA:25249"/>
        <dbReference type="ChEBI" id="CHEBI:15361"/>
        <dbReference type="ChEBI" id="CHEBI:15378"/>
        <dbReference type="ChEBI" id="CHEBI:16526"/>
        <dbReference type="ChEBI" id="CHEBI:58476"/>
        <dbReference type="EC" id="2.2.1.6"/>
    </reaction>
</comment>
<dbReference type="InterPro" id="IPR011766">
    <property type="entry name" value="TPP_enzyme_TPP-bd"/>
</dbReference>
<evidence type="ECO:0000313" key="10">
    <source>
        <dbReference type="Proteomes" id="UP000198597"/>
    </source>
</evidence>
<dbReference type="GO" id="GO:0009099">
    <property type="term" value="P:L-valine biosynthetic process"/>
    <property type="evidence" value="ECO:0007669"/>
    <property type="project" value="TreeGrafter"/>
</dbReference>
<evidence type="ECO:0000259" key="6">
    <source>
        <dbReference type="Pfam" id="PF00205"/>
    </source>
</evidence>
<dbReference type="Pfam" id="PF02775">
    <property type="entry name" value="TPP_enzyme_C"/>
    <property type="match status" value="1"/>
</dbReference>
<feature type="domain" description="Thiamine pyrophosphate enzyme central" evidence="6">
    <location>
        <begin position="205"/>
        <end position="341"/>
    </location>
</feature>
<dbReference type="GO" id="GO:0003984">
    <property type="term" value="F:acetolactate synthase activity"/>
    <property type="evidence" value="ECO:0007669"/>
    <property type="project" value="UniProtKB-EC"/>
</dbReference>
<dbReference type="Gene3D" id="3.40.50.1220">
    <property type="entry name" value="TPP-binding domain"/>
    <property type="match status" value="1"/>
</dbReference>
<dbReference type="FunFam" id="3.40.50.1220:FF:000008">
    <property type="entry name" value="Acetolactate synthase"/>
    <property type="match status" value="1"/>
</dbReference>
<dbReference type="PANTHER" id="PTHR18968">
    <property type="entry name" value="THIAMINE PYROPHOSPHATE ENZYMES"/>
    <property type="match status" value="1"/>
</dbReference>
<dbReference type="OrthoDB" id="4494979at2"/>
<evidence type="ECO:0000256" key="4">
    <source>
        <dbReference type="RuleBase" id="RU362132"/>
    </source>
</evidence>
<dbReference type="SUPFAM" id="SSF52467">
    <property type="entry name" value="DHS-like NAD/FAD-binding domain"/>
    <property type="match status" value="1"/>
</dbReference>
<dbReference type="SUPFAM" id="SSF52518">
    <property type="entry name" value="Thiamin diphosphate-binding fold (THDP-binding)"/>
    <property type="match status" value="2"/>
</dbReference>
<dbReference type="PANTHER" id="PTHR18968:SF13">
    <property type="entry name" value="ACETOLACTATE SYNTHASE CATALYTIC SUBUNIT, MITOCHONDRIAL"/>
    <property type="match status" value="1"/>
</dbReference>
<dbReference type="Pfam" id="PF02776">
    <property type="entry name" value="TPP_enzyme_N"/>
    <property type="match status" value="1"/>
</dbReference>
<dbReference type="Gene3D" id="3.40.50.970">
    <property type="match status" value="2"/>
</dbReference>
<keyword evidence="5" id="KW-0472">Membrane</keyword>
<dbReference type="GO" id="GO:0030976">
    <property type="term" value="F:thiamine pyrophosphate binding"/>
    <property type="evidence" value="ECO:0007669"/>
    <property type="project" value="InterPro"/>
</dbReference>
<dbReference type="STRING" id="94869.SAMN04488529_10134"/>
<evidence type="ECO:0000259" key="7">
    <source>
        <dbReference type="Pfam" id="PF02775"/>
    </source>
</evidence>
<evidence type="ECO:0000256" key="3">
    <source>
        <dbReference type="ARBA" id="ARBA00048670"/>
    </source>
</evidence>
<keyword evidence="5" id="KW-0812">Transmembrane</keyword>
<dbReference type="Pfam" id="PF00205">
    <property type="entry name" value="TPP_enzyme_M"/>
    <property type="match status" value="1"/>
</dbReference>
<dbReference type="InterPro" id="IPR029061">
    <property type="entry name" value="THDP-binding"/>
</dbReference>
<dbReference type="InterPro" id="IPR029035">
    <property type="entry name" value="DHS-like_NAD/FAD-binding_dom"/>
</dbReference>
<name>A0A1H0LA25_9CLOT</name>
<dbReference type="InterPro" id="IPR012001">
    <property type="entry name" value="Thiamin_PyroP_enz_TPP-bd_dom"/>
</dbReference>
<accession>A0A1H0LA25</accession>
<dbReference type="Proteomes" id="UP000198597">
    <property type="component" value="Unassembled WGS sequence"/>
</dbReference>
<keyword evidence="10" id="KW-1185">Reference proteome</keyword>
<evidence type="ECO:0000256" key="5">
    <source>
        <dbReference type="SAM" id="Phobius"/>
    </source>
</evidence>
<sequence length="594" mass="67063">MKVSDYIVEFIKEFNIDTIFGYQGGAITHLVDSIYKAEGISFVSLYNEQGAAFSAEAYSRTSENIGVCIATSGPGATNLITGIGSCFFDSIPCVFITGQVNTYEFRRRDNIRQEGFQETDIIKIVNSITKYSVMVTKAEDIKYHLEKAFFLAKNQRSGPVLIDVPMNIQRADIDIYKLKGFYDSDEYIKLIENVNDEESLNEETLNEVIELLNLSTRPVILAGGGIRLSKSINELKELIDITGIPTVTTLMGLDSVDNENKKFVGYMGTYGLRYSNLAVANCDLLIVLGSRLTSRQTSPSPKMFSREAKIIHVDIDSNELNLKVKEDISIKCDLKTFIKKLIDKIKIKELKLNFSSWMDKIDSYKDQYPTYPTQKEKGKLDPNEVMYLINKLCNKNTIFCLDVGQNQIWAAQSMVIKNKQRVLTGGGMAAMGFALPAAIGAWYCRKNSKIVAIVGDGGFQMNIQELQAVVRDKIPVKIILMNNHSLGMIRHFQELYFNSNYYGTIDGYSAPDFIKVCSAYGIDSHRINSINQINNIEKLINDDKSHFIEIDLSNITYVIPKLEMGNPIEDQSPLVDRNEFYKNMIIEPFEKTKN</sequence>
<reference evidence="9 10" key="1">
    <citation type="submission" date="2016-10" db="EMBL/GenBank/DDBJ databases">
        <authorList>
            <person name="de Groot N.N."/>
        </authorList>
    </citation>
    <scope>NUCLEOTIDE SEQUENCE [LARGE SCALE GENOMIC DNA]</scope>
    <source>
        <strain evidence="9 10">DSM 12272</strain>
    </source>
</reference>
<dbReference type="AlphaFoldDB" id="A0A1H0LA25"/>
<comment type="similarity">
    <text evidence="1 4">Belongs to the TPP enzyme family.</text>
</comment>
<keyword evidence="5" id="KW-1133">Transmembrane helix</keyword>
<dbReference type="InterPro" id="IPR045229">
    <property type="entry name" value="TPP_enz"/>
</dbReference>
<dbReference type="InterPro" id="IPR012000">
    <property type="entry name" value="Thiamin_PyroP_enz_cen_dom"/>
</dbReference>
<dbReference type="RefSeq" id="WP_089964668.1">
    <property type="nucleotide sequence ID" value="NZ_FNJM01000001.1"/>
</dbReference>
<organism evidence="9 10">
    <name type="scientific">Clostridium gasigenes</name>
    <dbReference type="NCBI Taxonomy" id="94869"/>
    <lineage>
        <taxon>Bacteria</taxon>
        <taxon>Bacillati</taxon>
        <taxon>Bacillota</taxon>
        <taxon>Clostridia</taxon>
        <taxon>Eubacteriales</taxon>
        <taxon>Clostridiaceae</taxon>
        <taxon>Clostridium</taxon>
    </lineage>
</organism>
<evidence type="ECO:0000313" key="9">
    <source>
        <dbReference type="EMBL" id="SDO64916.1"/>
    </source>
</evidence>
<feature type="transmembrane region" description="Helical" evidence="5">
    <location>
        <begin position="422"/>
        <end position="443"/>
    </location>
</feature>
<feature type="domain" description="Thiamine pyrophosphate enzyme TPP-binding" evidence="7">
    <location>
        <begin position="402"/>
        <end position="550"/>
    </location>
</feature>
<dbReference type="FunFam" id="3.40.50.970:FF:000007">
    <property type="entry name" value="Acetolactate synthase"/>
    <property type="match status" value="1"/>
</dbReference>
<protein>
    <submittedName>
        <fullName evidence="9">Acetolactate synthase-1/2/3 large subunit</fullName>
    </submittedName>
</protein>
<dbReference type="GO" id="GO:0009097">
    <property type="term" value="P:isoleucine biosynthetic process"/>
    <property type="evidence" value="ECO:0007669"/>
    <property type="project" value="TreeGrafter"/>
</dbReference>
<dbReference type="GO" id="GO:0005948">
    <property type="term" value="C:acetolactate synthase complex"/>
    <property type="evidence" value="ECO:0007669"/>
    <property type="project" value="TreeGrafter"/>
</dbReference>
<evidence type="ECO:0000256" key="2">
    <source>
        <dbReference type="ARBA" id="ARBA00023052"/>
    </source>
</evidence>
<gene>
    <name evidence="9" type="ORF">SAMN04488529_10134</name>
</gene>
<dbReference type="EMBL" id="FNJM01000001">
    <property type="protein sequence ID" value="SDO64916.1"/>
    <property type="molecule type" value="Genomic_DNA"/>
</dbReference>
<dbReference type="GO" id="GO:0050660">
    <property type="term" value="F:flavin adenine dinucleotide binding"/>
    <property type="evidence" value="ECO:0007669"/>
    <property type="project" value="TreeGrafter"/>
</dbReference>
<dbReference type="CDD" id="cd07035">
    <property type="entry name" value="TPP_PYR_POX_like"/>
    <property type="match status" value="1"/>
</dbReference>
<evidence type="ECO:0000259" key="8">
    <source>
        <dbReference type="Pfam" id="PF02776"/>
    </source>
</evidence>
<feature type="domain" description="Thiamine pyrophosphate enzyme N-terminal TPP-binding" evidence="8">
    <location>
        <begin position="1"/>
        <end position="122"/>
    </location>
</feature>
<evidence type="ECO:0000256" key="1">
    <source>
        <dbReference type="ARBA" id="ARBA00007812"/>
    </source>
</evidence>
<keyword evidence="2 4" id="KW-0786">Thiamine pyrophosphate</keyword>